<sequence>MSVRIDKPLELFEQLPGRGAVERRAVGVELAELDMGGADVPHPLDHPAPQVHRGGPGLGVGGQRGEPLAVGLAGMGQPVVGGPIGPVDQGFDAVGVPQDQEVVPDPEVVLGDDVGVLGPESCRVRSATGATDNGNSALLGTCCSARCSGPVGRA</sequence>
<proteinExistence type="predicted"/>
<keyword evidence="3" id="KW-1185">Reference proteome</keyword>
<accession>A0A511DA88</accession>
<evidence type="ECO:0000313" key="3">
    <source>
        <dbReference type="Proteomes" id="UP000321328"/>
    </source>
</evidence>
<protein>
    <submittedName>
        <fullName evidence="2">Uncharacterized protein</fullName>
    </submittedName>
</protein>
<gene>
    <name evidence="2" type="ORF">PA7_44010</name>
</gene>
<name>A0A511DA88_9PSEU</name>
<reference evidence="2 3" key="1">
    <citation type="submission" date="2019-07" db="EMBL/GenBank/DDBJ databases">
        <title>Whole genome shotgun sequence of Pseudonocardia asaccharolytica NBRC 16224.</title>
        <authorList>
            <person name="Hosoyama A."/>
            <person name="Uohara A."/>
            <person name="Ohji S."/>
            <person name="Ichikawa N."/>
        </authorList>
    </citation>
    <scope>NUCLEOTIDE SEQUENCE [LARGE SCALE GENOMIC DNA]</scope>
    <source>
        <strain evidence="2 3">NBRC 16224</strain>
    </source>
</reference>
<organism evidence="2 3">
    <name type="scientific">Pseudonocardia asaccharolytica DSM 44247 = NBRC 16224</name>
    <dbReference type="NCBI Taxonomy" id="1123024"/>
    <lineage>
        <taxon>Bacteria</taxon>
        <taxon>Bacillati</taxon>
        <taxon>Actinomycetota</taxon>
        <taxon>Actinomycetes</taxon>
        <taxon>Pseudonocardiales</taxon>
        <taxon>Pseudonocardiaceae</taxon>
        <taxon>Pseudonocardia</taxon>
    </lineage>
</organism>
<dbReference type="Proteomes" id="UP000321328">
    <property type="component" value="Unassembled WGS sequence"/>
</dbReference>
<dbReference type="EMBL" id="BJVI01000077">
    <property type="protein sequence ID" value="GEL20564.1"/>
    <property type="molecule type" value="Genomic_DNA"/>
</dbReference>
<evidence type="ECO:0000313" key="2">
    <source>
        <dbReference type="EMBL" id="GEL20564.1"/>
    </source>
</evidence>
<feature type="region of interest" description="Disordered" evidence="1">
    <location>
        <begin position="37"/>
        <end position="65"/>
    </location>
</feature>
<dbReference type="AlphaFoldDB" id="A0A511DA88"/>
<dbReference type="RefSeq" id="WP_028931957.1">
    <property type="nucleotide sequence ID" value="NZ_AUII01000048.1"/>
</dbReference>
<comment type="caution">
    <text evidence="2">The sequence shown here is derived from an EMBL/GenBank/DDBJ whole genome shotgun (WGS) entry which is preliminary data.</text>
</comment>
<feature type="compositionally biased region" description="Gly residues" evidence="1">
    <location>
        <begin position="54"/>
        <end position="64"/>
    </location>
</feature>
<evidence type="ECO:0000256" key="1">
    <source>
        <dbReference type="SAM" id="MobiDB-lite"/>
    </source>
</evidence>